<gene>
    <name evidence="2" type="ORF">D1869_07265</name>
    <name evidence="1" type="ORF">HNQ62_000275</name>
</gene>
<evidence type="ECO:0000313" key="3">
    <source>
        <dbReference type="Proteomes" id="UP000427373"/>
    </source>
</evidence>
<protein>
    <submittedName>
        <fullName evidence="2">Uncharacterized protein</fullName>
    </submittedName>
</protein>
<dbReference type="EMBL" id="JACHFY010000001">
    <property type="protein sequence ID" value="MBB5252557.1"/>
    <property type="molecule type" value="Genomic_DNA"/>
</dbReference>
<evidence type="ECO:0000313" key="1">
    <source>
        <dbReference type="EMBL" id="MBB5252557.1"/>
    </source>
</evidence>
<dbReference type="RefSeq" id="WP_156014536.1">
    <property type="nucleotide sequence ID" value="NZ_CP045484.1"/>
</dbReference>
<accession>A0A650CGV3</accession>
<reference evidence="1 4" key="2">
    <citation type="submission" date="2020-08" db="EMBL/GenBank/DDBJ databases">
        <title>Genomic Encyclopedia of Type Strains, Phase IV (KMG-IV): sequencing the most valuable type-strain genomes for metagenomic binning, comparative biology and taxonomic classification.</title>
        <authorList>
            <person name="Goeker M."/>
        </authorList>
    </citation>
    <scope>NUCLEOTIDE SEQUENCE [LARGE SCALE GENOMIC DNA]</scope>
    <source>
        <strain evidence="1 4">DSM 12421</strain>
    </source>
</reference>
<sequence length="237" mass="27724">MEVCQRCNKRQAITVIGGRKLCEHCARDEIIKRVKREIYDSKQFSFNDKVAIILDEQFRPLSTILSFIISKACYKCKLQVEEVLINADSNYINDIIWKMIIEGEKLSHKIKILPFTSDFLLTYLIYTISSNDSNYLSFAKSLVVFNNNIFFVPLYSTSVLELKGFAELKLKWKDAVFDKIYGWTISYLKENFELFHTFHTSIQLFKKKTCKKCNAFIDSGEYCQRCNKLLTSLSPLY</sequence>
<dbReference type="KEGG" id="soh:D1869_07265"/>
<proteinExistence type="predicted"/>
<dbReference type="Proteomes" id="UP000582213">
    <property type="component" value="Unassembled WGS sequence"/>
</dbReference>
<name>A0A650CGV3_SULOH</name>
<dbReference type="AlphaFoldDB" id="A0A650CGV3"/>
<reference evidence="2 3" key="1">
    <citation type="submission" date="2019-10" db="EMBL/GenBank/DDBJ databases">
        <title>Genome Sequences from Six Type Strain Members of the Archaeal Family Sulfolobaceae: Acidianus ambivalens, Acidianus infernus, Metallosphaera prunae, Stygiolobus azoricus, Sulfolobus metallicus, and Sulfurisphaera ohwakuensis.</title>
        <authorList>
            <person name="Counts J.A."/>
            <person name="Kelly R.M."/>
        </authorList>
    </citation>
    <scope>NUCLEOTIDE SEQUENCE [LARGE SCALE GENOMIC DNA]</scope>
    <source>
        <strain evidence="2 3">TA-1</strain>
    </source>
</reference>
<organism evidence="2 3">
    <name type="scientific">Sulfurisphaera ohwakuensis</name>
    <dbReference type="NCBI Taxonomy" id="69656"/>
    <lineage>
        <taxon>Archaea</taxon>
        <taxon>Thermoproteota</taxon>
        <taxon>Thermoprotei</taxon>
        <taxon>Sulfolobales</taxon>
        <taxon>Sulfolobaceae</taxon>
        <taxon>Sulfurisphaera</taxon>
    </lineage>
</organism>
<dbReference type="GeneID" id="42801034"/>
<dbReference type="OrthoDB" id="34451at2157"/>
<keyword evidence="3" id="KW-1185">Reference proteome</keyword>
<dbReference type="EMBL" id="CP045484">
    <property type="protein sequence ID" value="QGR16999.1"/>
    <property type="molecule type" value="Genomic_DNA"/>
</dbReference>
<evidence type="ECO:0000313" key="4">
    <source>
        <dbReference type="Proteomes" id="UP000582213"/>
    </source>
</evidence>
<dbReference type="Proteomes" id="UP000427373">
    <property type="component" value="Chromosome"/>
</dbReference>
<evidence type="ECO:0000313" key="2">
    <source>
        <dbReference type="EMBL" id="QGR16999.1"/>
    </source>
</evidence>